<evidence type="ECO:0000259" key="12">
    <source>
        <dbReference type="Pfam" id="PF07715"/>
    </source>
</evidence>
<proteinExistence type="inferred from homology"/>
<dbReference type="InterPro" id="IPR037066">
    <property type="entry name" value="Plug_dom_sf"/>
</dbReference>
<evidence type="ECO:0000256" key="2">
    <source>
        <dbReference type="ARBA" id="ARBA00022448"/>
    </source>
</evidence>
<dbReference type="PROSITE" id="PS52016">
    <property type="entry name" value="TONB_DEPENDENT_REC_3"/>
    <property type="match status" value="1"/>
</dbReference>
<comment type="similarity">
    <text evidence="8 9">Belongs to the TonB-dependent receptor family.</text>
</comment>
<dbReference type="InterPro" id="IPR036942">
    <property type="entry name" value="Beta-barrel_TonB_sf"/>
</dbReference>
<dbReference type="NCBIfam" id="TIGR04056">
    <property type="entry name" value="OMP_RagA_SusC"/>
    <property type="match status" value="1"/>
</dbReference>
<keyword evidence="2 8" id="KW-0813">Transport</keyword>
<dbReference type="Gene3D" id="2.170.130.10">
    <property type="entry name" value="TonB-dependent receptor, plug domain"/>
    <property type="match status" value="1"/>
</dbReference>
<keyword evidence="10" id="KW-0732">Signal</keyword>
<dbReference type="Pfam" id="PF00593">
    <property type="entry name" value="TonB_dep_Rec_b-barrel"/>
    <property type="match status" value="1"/>
</dbReference>
<evidence type="ECO:0000256" key="5">
    <source>
        <dbReference type="ARBA" id="ARBA00023077"/>
    </source>
</evidence>
<comment type="subcellular location">
    <subcellularLocation>
        <location evidence="1 8">Cell outer membrane</location>
        <topology evidence="1 8">Multi-pass membrane protein</topology>
    </subcellularLocation>
</comment>
<keyword evidence="14" id="KW-1185">Reference proteome</keyword>
<dbReference type="Pfam" id="PF13715">
    <property type="entry name" value="CarbopepD_reg_2"/>
    <property type="match status" value="1"/>
</dbReference>
<keyword evidence="3 8" id="KW-1134">Transmembrane beta strand</keyword>
<dbReference type="RefSeq" id="WP_237868467.1">
    <property type="nucleotide sequence ID" value="NZ_JAKLTR010000002.1"/>
</dbReference>
<dbReference type="Gene3D" id="2.40.170.20">
    <property type="entry name" value="TonB-dependent receptor, beta-barrel domain"/>
    <property type="match status" value="1"/>
</dbReference>
<dbReference type="InterPro" id="IPR023996">
    <property type="entry name" value="TonB-dep_OMP_SusC/RagA"/>
</dbReference>
<feature type="signal peptide" evidence="10">
    <location>
        <begin position="1"/>
        <end position="20"/>
    </location>
</feature>
<dbReference type="SUPFAM" id="SSF56935">
    <property type="entry name" value="Porins"/>
    <property type="match status" value="1"/>
</dbReference>
<keyword evidence="4 8" id="KW-0812">Transmembrane</keyword>
<dbReference type="SUPFAM" id="SSF49464">
    <property type="entry name" value="Carboxypeptidase regulatory domain-like"/>
    <property type="match status" value="1"/>
</dbReference>
<evidence type="ECO:0000256" key="4">
    <source>
        <dbReference type="ARBA" id="ARBA00022692"/>
    </source>
</evidence>
<organism evidence="13 14">
    <name type="scientific">Terrimonas ginsenosidimutans</name>
    <dbReference type="NCBI Taxonomy" id="2908004"/>
    <lineage>
        <taxon>Bacteria</taxon>
        <taxon>Pseudomonadati</taxon>
        <taxon>Bacteroidota</taxon>
        <taxon>Chitinophagia</taxon>
        <taxon>Chitinophagales</taxon>
        <taxon>Chitinophagaceae</taxon>
        <taxon>Terrimonas</taxon>
    </lineage>
</organism>
<feature type="domain" description="TonB-dependent receptor-like beta-barrel" evidence="11">
    <location>
        <begin position="408"/>
        <end position="943"/>
    </location>
</feature>
<dbReference type="InterPro" id="IPR023997">
    <property type="entry name" value="TonB-dep_OMP_SusC/RagA_CS"/>
</dbReference>
<evidence type="ECO:0000259" key="11">
    <source>
        <dbReference type="Pfam" id="PF00593"/>
    </source>
</evidence>
<evidence type="ECO:0000313" key="14">
    <source>
        <dbReference type="Proteomes" id="UP001165367"/>
    </source>
</evidence>
<dbReference type="Proteomes" id="UP001165367">
    <property type="component" value="Unassembled WGS sequence"/>
</dbReference>
<dbReference type="InterPro" id="IPR000531">
    <property type="entry name" value="Beta-barrel_TonB"/>
</dbReference>
<dbReference type="NCBIfam" id="TIGR04057">
    <property type="entry name" value="SusC_RagA_signa"/>
    <property type="match status" value="1"/>
</dbReference>
<keyword evidence="6 8" id="KW-0472">Membrane</keyword>
<reference evidence="13" key="1">
    <citation type="submission" date="2022-01" db="EMBL/GenBank/DDBJ databases">
        <authorList>
            <person name="Jo J.-H."/>
            <person name="Im W.-T."/>
        </authorList>
    </citation>
    <scope>NUCLEOTIDE SEQUENCE</scope>
    <source>
        <strain evidence="13">NA20</strain>
    </source>
</reference>
<evidence type="ECO:0000256" key="9">
    <source>
        <dbReference type="RuleBase" id="RU003357"/>
    </source>
</evidence>
<dbReference type="Pfam" id="PF07715">
    <property type="entry name" value="Plug"/>
    <property type="match status" value="1"/>
</dbReference>
<evidence type="ECO:0000256" key="8">
    <source>
        <dbReference type="PROSITE-ProRule" id="PRU01360"/>
    </source>
</evidence>
<keyword evidence="7 8" id="KW-0998">Cell outer membrane</keyword>
<dbReference type="Gene3D" id="2.60.40.1120">
    <property type="entry name" value="Carboxypeptidase-like, regulatory domain"/>
    <property type="match status" value="1"/>
</dbReference>
<dbReference type="InterPro" id="IPR008969">
    <property type="entry name" value="CarboxyPept-like_regulatory"/>
</dbReference>
<evidence type="ECO:0000256" key="10">
    <source>
        <dbReference type="SAM" id="SignalP"/>
    </source>
</evidence>
<evidence type="ECO:0000313" key="13">
    <source>
        <dbReference type="EMBL" id="MCG2613238.1"/>
    </source>
</evidence>
<evidence type="ECO:0000256" key="3">
    <source>
        <dbReference type="ARBA" id="ARBA00022452"/>
    </source>
</evidence>
<keyword evidence="5 9" id="KW-0798">TonB box</keyword>
<dbReference type="EMBL" id="JAKLTR010000002">
    <property type="protein sequence ID" value="MCG2613238.1"/>
    <property type="molecule type" value="Genomic_DNA"/>
</dbReference>
<feature type="domain" description="TonB-dependent receptor plug" evidence="12">
    <location>
        <begin position="114"/>
        <end position="218"/>
    </location>
</feature>
<evidence type="ECO:0000256" key="6">
    <source>
        <dbReference type="ARBA" id="ARBA00023136"/>
    </source>
</evidence>
<comment type="caution">
    <text evidence="13">The sequence shown here is derived from an EMBL/GenBank/DDBJ whole genome shotgun (WGS) entry which is preliminary data.</text>
</comment>
<evidence type="ECO:0000256" key="1">
    <source>
        <dbReference type="ARBA" id="ARBA00004571"/>
    </source>
</evidence>
<sequence>MKSKITFLLLMSFLFMGASAQQRAVTGRVTATNGTVVPGVTVTQKGTGNATVTNDQGNYAISLPTGSILVFTSVNYRTEEINVGDRTVVNISLTDTTTTLSDVVVIGYGNQNRKQLTSAITTVKPDEFNRGAIVDPAQLLQGKVAGLNITASGNPNAPAAVILRGASTLNSSQSPFYVIDGIPGADISILAPDDIATFDVLKDAAATAIYGNRAANGVIMVTTKKGRKGQATVSYAGYVGFEKVAKRLEMMNSDELRGLLTANGQAFTPADDKGAFTDWQKEVQQSSATSHNHNLSISGGTEKTVYSASINYAKKEGIMRFSDLDRVIVRLALDQMAINDKVKFSLMVSNSNSVANNVPYLNTVLTQMIRYLPVSPVKNADGTYFENFATVNSYNPVAMMEQSQSKLKTNTLIGSFNTNVKLPFDLTYDVNISYQNSNRLLGEYYNAYFSKYSALANFGTNGLALRNSYQNTVKTLETFLTWNKRFGEHSLNAVLGYSWQESIIGEGFQTTSTNFPVDNIGYNNLALSNPYAIGPFRVDFGADGIYQEVRLISDFARVNYNFRNKYLLQASVRRDGSSVFGANNQWGYFPSVGASWRIIQEDFMKNQTLFSDLKLRASYGVTGNSTGFNAYTAQIMSGSLGTFYSNGTQTAAYGPTQADNPELEWERTSMTNIGLDFALLKGKISGSLEVYDKNTTGMIYGYNVNPALIPTGRITANGGSMNNKGIELTLTATPVSTSKFKWNTSINLAHNRNEITSLTNPLFAGGDSVRITSPNGQGQTGSSIQILKSGKPVGQFFTLDYAGKNANGVSQYYDNKGVLTLTPLIGSDYKYLGSPQPKLLAGWSNSFSYGNIDLNFFFRGCFGNKIFNATRADLFRPSTAQYSNILKDAAAESVNDVNVFRYSSRFIESGNYVRLDNATLAYTFRNLGPHIRNIRAYVSGNNLFVITNYTGIDPEISQGGLAPGYDNNNFYPRTRTILLGVNVTF</sequence>
<name>A0ABS9KLN8_9BACT</name>
<evidence type="ECO:0000256" key="7">
    <source>
        <dbReference type="ARBA" id="ARBA00023237"/>
    </source>
</evidence>
<dbReference type="InterPro" id="IPR039426">
    <property type="entry name" value="TonB-dep_rcpt-like"/>
</dbReference>
<dbReference type="InterPro" id="IPR012910">
    <property type="entry name" value="Plug_dom"/>
</dbReference>
<feature type="chain" id="PRO_5046668207" evidence="10">
    <location>
        <begin position="21"/>
        <end position="985"/>
    </location>
</feature>
<accession>A0ABS9KLN8</accession>
<gene>
    <name evidence="13" type="ORF">LZZ85_03065</name>
</gene>
<protein>
    <submittedName>
        <fullName evidence="13">SusC/RagA family TonB-linked outer membrane protein</fullName>
    </submittedName>
</protein>